<evidence type="ECO:0000313" key="2">
    <source>
        <dbReference type="EMBL" id="APW63378.1"/>
    </source>
</evidence>
<dbReference type="STRING" id="1387353.BSF38_04944"/>
<dbReference type="Proteomes" id="UP000186309">
    <property type="component" value="Chromosome"/>
</dbReference>
<dbReference type="AlphaFoldDB" id="A0A1U7CWV7"/>
<dbReference type="KEGG" id="pbor:BSF38_04944"/>
<gene>
    <name evidence="2" type="ORF">BSF38_04944</name>
</gene>
<sequence>MGSDNDSMINRDDAGATTPGLDMPHASWDEGRLLDYMRQHDRAIGGLERTSLQHEYCFGAAAQLKYEQLGGKWTQWAKDQGYPKEAFRRRRLLFVRAGGIEALDNYPGKMEAYYDLGIYPRPKFEDLAAQDAGSPATPDDSGPAEGVVKPTHSAAGAEPPAPRTIAATGPADGGDKGEPVDDRPRETFLRGLEDLYADAAEALPVALPLVSWKLLDHLAAQEEAGHGEVIARAVRDYWLRNGEMARIDTQPSATEVAG</sequence>
<feature type="region of interest" description="Disordered" evidence="1">
    <location>
        <begin position="129"/>
        <end position="184"/>
    </location>
</feature>
<dbReference type="RefSeq" id="WP_076349728.1">
    <property type="nucleotide sequence ID" value="NZ_CP019082.1"/>
</dbReference>
<protein>
    <submittedName>
        <fullName evidence="2">Uncharacterized protein</fullName>
    </submittedName>
</protein>
<accession>A0A1U7CWV7</accession>
<name>A0A1U7CWV7_9BACT</name>
<keyword evidence="3" id="KW-1185">Reference proteome</keyword>
<organism evidence="2 3">
    <name type="scientific">Paludisphaera borealis</name>
    <dbReference type="NCBI Taxonomy" id="1387353"/>
    <lineage>
        <taxon>Bacteria</taxon>
        <taxon>Pseudomonadati</taxon>
        <taxon>Planctomycetota</taxon>
        <taxon>Planctomycetia</taxon>
        <taxon>Isosphaerales</taxon>
        <taxon>Isosphaeraceae</taxon>
        <taxon>Paludisphaera</taxon>
    </lineage>
</organism>
<evidence type="ECO:0000256" key="1">
    <source>
        <dbReference type="SAM" id="MobiDB-lite"/>
    </source>
</evidence>
<reference evidence="3" key="1">
    <citation type="submission" date="2016-12" db="EMBL/GenBank/DDBJ databases">
        <title>Comparative genomics of four Isosphaeraceae planctomycetes: a common pool of plasmids and glycoside hydrolase genes.</title>
        <authorList>
            <person name="Ivanova A."/>
        </authorList>
    </citation>
    <scope>NUCLEOTIDE SEQUENCE [LARGE SCALE GENOMIC DNA]</scope>
    <source>
        <strain evidence="3">PX4</strain>
    </source>
</reference>
<feature type="region of interest" description="Disordered" evidence="1">
    <location>
        <begin position="1"/>
        <end position="24"/>
    </location>
</feature>
<proteinExistence type="predicted"/>
<feature type="compositionally biased region" description="Basic and acidic residues" evidence="1">
    <location>
        <begin position="173"/>
        <end position="184"/>
    </location>
</feature>
<evidence type="ECO:0000313" key="3">
    <source>
        <dbReference type="Proteomes" id="UP000186309"/>
    </source>
</evidence>
<dbReference type="EMBL" id="CP019082">
    <property type="protein sequence ID" value="APW63378.1"/>
    <property type="molecule type" value="Genomic_DNA"/>
</dbReference>